<evidence type="ECO:0000313" key="3">
    <source>
        <dbReference type="Proteomes" id="UP001321473"/>
    </source>
</evidence>
<dbReference type="Gene3D" id="3.30.70.270">
    <property type="match status" value="1"/>
</dbReference>
<dbReference type="EMBL" id="JARKHS020019636">
    <property type="protein sequence ID" value="KAK8771524.1"/>
    <property type="molecule type" value="Genomic_DNA"/>
</dbReference>
<sequence>MRIDEAEFEAMLREGIARRSYGTCASALRLVPKKTEGWRLCGDYPALNARTIPERYPVHNLEDFVHRTYGCHVFSVLDLVMAYTQITVNPDDVPKTAIITPSDLFEFPFMSFGLRNAGHTLQRFIDKVVHGLDFCFVFLDNILVFSLNTDEHHTLLRLLF</sequence>
<dbReference type="InterPro" id="IPR043128">
    <property type="entry name" value="Rev_trsase/Diguanyl_cyclase"/>
</dbReference>
<evidence type="ECO:0000313" key="2">
    <source>
        <dbReference type="EMBL" id="KAK8771524.1"/>
    </source>
</evidence>
<keyword evidence="3" id="KW-1185">Reference proteome</keyword>
<dbReference type="AlphaFoldDB" id="A0AAQ4EA18"/>
<dbReference type="InterPro" id="IPR000477">
    <property type="entry name" value="RT_dom"/>
</dbReference>
<organism evidence="2 3">
    <name type="scientific">Amblyomma americanum</name>
    <name type="common">Lone star tick</name>
    <dbReference type="NCBI Taxonomy" id="6943"/>
    <lineage>
        <taxon>Eukaryota</taxon>
        <taxon>Metazoa</taxon>
        <taxon>Ecdysozoa</taxon>
        <taxon>Arthropoda</taxon>
        <taxon>Chelicerata</taxon>
        <taxon>Arachnida</taxon>
        <taxon>Acari</taxon>
        <taxon>Parasitiformes</taxon>
        <taxon>Ixodida</taxon>
        <taxon>Ixodoidea</taxon>
        <taxon>Ixodidae</taxon>
        <taxon>Amblyomminae</taxon>
        <taxon>Amblyomma</taxon>
    </lineage>
</organism>
<dbReference type="PANTHER" id="PTHR24559:SF444">
    <property type="entry name" value="REVERSE TRANSCRIPTASE DOMAIN-CONTAINING PROTEIN"/>
    <property type="match status" value="1"/>
</dbReference>
<comment type="caution">
    <text evidence="2">The sequence shown here is derived from an EMBL/GenBank/DDBJ whole genome shotgun (WGS) entry which is preliminary data.</text>
</comment>
<dbReference type="Pfam" id="PF00078">
    <property type="entry name" value="RVT_1"/>
    <property type="match status" value="1"/>
</dbReference>
<dbReference type="CDD" id="cd01647">
    <property type="entry name" value="RT_LTR"/>
    <property type="match status" value="1"/>
</dbReference>
<dbReference type="Proteomes" id="UP001321473">
    <property type="component" value="Unassembled WGS sequence"/>
</dbReference>
<name>A0AAQ4EA18_AMBAM</name>
<dbReference type="GO" id="GO:0071897">
    <property type="term" value="P:DNA biosynthetic process"/>
    <property type="evidence" value="ECO:0007669"/>
    <property type="project" value="UniProtKB-ARBA"/>
</dbReference>
<reference evidence="2 3" key="1">
    <citation type="journal article" date="2023" name="Arcadia Sci">
        <title>De novo assembly of a long-read Amblyomma americanum tick genome.</title>
        <authorList>
            <person name="Chou S."/>
            <person name="Poskanzer K.E."/>
            <person name="Rollins M."/>
            <person name="Thuy-Boun P.S."/>
        </authorList>
    </citation>
    <scope>NUCLEOTIDE SEQUENCE [LARGE SCALE GENOMIC DNA]</scope>
    <source>
        <strain evidence="2">F_SG_1</strain>
        <tissue evidence="2">Salivary glands</tissue>
    </source>
</reference>
<proteinExistence type="predicted"/>
<accession>A0AAQ4EA18</accession>
<protein>
    <recommendedName>
        <fullName evidence="1">Reverse transcriptase domain-containing protein</fullName>
    </recommendedName>
</protein>
<gene>
    <name evidence="2" type="ORF">V5799_025232</name>
</gene>
<dbReference type="InterPro" id="IPR053134">
    <property type="entry name" value="RNA-dir_DNA_polymerase"/>
</dbReference>
<dbReference type="Gene3D" id="3.10.10.10">
    <property type="entry name" value="HIV Type 1 Reverse Transcriptase, subunit A, domain 1"/>
    <property type="match status" value="1"/>
</dbReference>
<evidence type="ECO:0000259" key="1">
    <source>
        <dbReference type="Pfam" id="PF00078"/>
    </source>
</evidence>
<dbReference type="InterPro" id="IPR043502">
    <property type="entry name" value="DNA/RNA_pol_sf"/>
</dbReference>
<feature type="domain" description="Reverse transcriptase" evidence="1">
    <location>
        <begin position="31"/>
        <end position="158"/>
    </location>
</feature>
<dbReference type="PANTHER" id="PTHR24559">
    <property type="entry name" value="TRANSPOSON TY3-I GAG-POL POLYPROTEIN"/>
    <property type="match status" value="1"/>
</dbReference>
<dbReference type="SUPFAM" id="SSF56672">
    <property type="entry name" value="DNA/RNA polymerases"/>
    <property type="match status" value="1"/>
</dbReference>